<dbReference type="GeneID" id="14903372"/>
<dbReference type="EMBL" id="GL984369">
    <property type="protein sequence ID" value="EGR27302.1"/>
    <property type="molecule type" value="Genomic_DNA"/>
</dbReference>
<name>G0R5E4_ICHMU</name>
<accession>G0R5E4</accession>
<evidence type="ECO:0000256" key="1">
    <source>
        <dbReference type="SAM" id="MobiDB-lite"/>
    </source>
</evidence>
<feature type="compositionally biased region" description="Low complexity" evidence="1">
    <location>
        <begin position="7"/>
        <end position="16"/>
    </location>
</feature>
<gene>
    <name evidence="2" type="ORF">IMG5_198100</name>
</gene>
<feature type="compositionally biased region" description="Low complexity" evidence="1">
    <location>
        <begin position="59"/>
        <end position="72"/>
    </location>
</feature>
<keyword evidence="3" id="KW-1185">Reference proteome</keyword>
<dbReference type="RefSeq" id="XP_004024186.1">
    <property type="nucleotide sequence ID" value="XM_004024137.1"/>
</dbReference>
<dbReference type="AlphaFoldDB" id="G0R5E4"/>
<feature type="compositionally biased region" description="Polar residues" evidence="1">
    <location>
        <begin position="98"/>
        <end position="123"/>
    </location>
</feature>
<dbReference type="STRING" id="857967.G0R5E4"/>
<feature type="compositionally biased region" description="Basic and acidic residues" evidence="1">
    <location>
        <begin position="176"/>
        <end position="213"/>
    </location>
</feature>
<feature type="compositionally biased region" description="Polar residues" evidence="1">
    <location>
        <begin position="73"/>
        <end position="82"/>
    </location>
</feature>
<dbReference type="OrthoDB" id="73831at2759"/>
<evidence type="ECO:0000313" key="3">
    <source>
        <dbReference type="Proteomes" id="UP000008983"/>
    </source>
</evidence>
<evidence type="ECO:0000313" key="2">
    <source>
        <dbReference type="EMBL" id="EGR27302.1"/>
    </source>
</evidence>
<dbReference type="InParanoid" id="G0R5E4"/>
<organism evidence="2 3">
    <name type="scientific">Ichthyophthirius multifiliis</name>
    <name type="common">White spot disease agent</name>
    <name type="synonym">Ich</name>
    <dbReference type="NCBI Taxonomy" id="5932"/>
    <lineage>
        <taxon>Eukaryota</taxon>
        <taxon>Sar</taxon>
        <taxon>Alveolata</taxon>
        <taxon>Ciliophora</taxon>
        <taxon>Intramacronucleata</taxon>
        <taxon>Oligohymenophorea</taxon>
        <taxon>Hymenostomatida</taxon>
        <taxon>Ophryoglenina</taxon>
        <taxon>Ichthyophthirius</taxon>
    </lineage>
</organism>
<dbReference type="OMA" id="QDWENRF"/>
<feature type="region of interest" description="Disordered" evidence="1">
    <location>
        <begin position="1"/>
        <end position="213"/>
    </location>
</feature>
<dbReference type="eggNOG" id="ENOG502R2JD">
    <property type="taxonomic scope" value="Eukaryota"/>
</dbReference>
<sequence length="367" mass="42055">MPPKTQPPQKTTQKPSLQPPAQKPAVQPPAQKPAIQPPAQKPAVQPPAQKPAVQPPAQKPAVQTPAQKPAAQTVVQKSNQPVPVQKGPQVAQKAVYNIQKQGINQKPGAQQVQKSGIIQNNQIQDEKKKKEEEERKQKEEFEIKQKELEEERIKKEEEQKRQELEKKQIEDQIIQKQEEEEKLKKKQKEEQENQEKEFLKAKEEEEKKQKEEFEKRKNGKINIKTNTGGPTSKVEFLIKDGKVNYALVDDELALEYAYEKGYQFYLTAEKDGKPDESIQFFSQGSGKGKVFENLQTGNIYWCVVLKNDEAEAKRKVYKADFSALGNKNEKQRTEGCSCLYGNPCVDQYVCQDWNNRFMVAKNNLNKK</sequence>
<feature type="compositionally biased region" description="Pro residues" evidence="1">
    <location>
        <begin position="17"/>
        <end position="58"/>
    </location>
</feature>
<protein>
    <submittedName>
        <fullName evidence="2">Uncharacterized protein</fullName>
    </submittedName>
</protein>
<reference evidence="2 3" key="1">
    <citation type="submission" date="2011-07" db="EMBL/GenBank/DDBJ databases">
        <authorList>
            <person name="Coyne R."/>
            <person name="Brami D."/>
            <person name="Johnson J."/>
            <person name="Hostetler J."/>
            <person name="Hannick L."/>
            <person name="Clark T."/>
            <person name="Cassidy-Hanley D."/>
            <person name="Inman J."/>
        </authorList>
    </citation>
    <scope>NUCLEOTIDE SEQUENCE [LARGE SCALE GENOMIC DNA]</scope>
    <source>
        <strain evidence="2 3">G5</strain>
    </source>
</reference>
<dbReference type="Proteomes" id="UP000008983">
    <property type="component" value="Unassembled WGS sequence"/>
</dbReference>
<proteinExistence type="predicted"/>
<feature type="compositionally biased region" description="Basic and acidic residues" evidence="1">
    <location>
        <begin position="124"/>
        <end position="170"/>
    </location>
</feature>